<evidence type="ECO:0000313" key="4">
    <source>
        <dbReference type="Proteomes" id="UP000255233"/>
    </source>
</evidence>
<keyword evidence="4" id="KW-1185">Reference proteome</keyword>
<gene>
    <name evidence="3" type="ORF">NCTC11190_00342</name>
</gene>
<dbReference type="RefSeq" id="WP_037291587.1">
    <property type="nucleotide sequence ID" value="NZ_CALVFX010000017.1"/>
</dbReference>
<dbReference type="Pfam" id="PF12728">
    <property type="entry name" value="HTH_17"/>
    <property type="match status" value="1"/>
</dbReference>
<feature type="domain" description="Helix-turn-helix" evidence="2">
    <location>
        <begin position="52"/>
        <end position="90"/>
    </location>
</feature>
<evidence type="ECO:0000313" key="3">
    <source>
        <dbReference type="EMBL" id="SUE33145.1"/>
    </source>
</evidence>
<accession>A0A379MNL8</accession>
<dbReference type="STRING" id="880526.GCA_000427365_01100"/>
<proteinExistence type="predicted"/>
<dbReference type="Proteomes" id="UP000255233">
    <property type="component" value="Unassembled WGS sequence"/>
</dbReference>
<evidence type="ECO:0000256" key="1">
    <source>
        <dbReference type="SAM" id="MobiDB-lite"/>
    </source>
</evidence>
<protein>
    <submittedName>
        <fullName evidence="3">DNA binding domain, excisionase family</fullName>
    </submittedName>
</protein>
<dbReference type="InterPro" id="IPR041657">
    <property type="entry name" value="HTH_17"/>
</dbReference>
<sequence length="114" mass="12676">MELILTTPEALAEIVEQAMRKCQRQPPAVDTPASNHLDLPSAIDFLCQAGFSISSSKIYKLTADGKIPHRKFGKRLIFSRDELIAWAEAQLRSRPDGSEARAAIAQSARKKDKR</sequence>
<feature type="region of interest" description="Disordered" evidence="1">
    <location>
        <begin position="93"/>
        <end position="114"/>
    </location>
</feature>
<evidence type="ECO:0000259" key="2">
    <source>
        <dbReference type="Pfam" id="PF12728"/>
    </source>
</evidence>
<name>A0A379MNL8_9BACT</name>
<reference evidence="3 4" key="1">
    <citation type="submission" date="2018-06" db="EMBL/GenBank/DDBJ databases">
        <authorList>
            <consortium name="Pathogen Informatics"/>
            <person name="Doyle S."/>
        </authorList>
    </citation>
    <scope>NUCLEOTIDE SEQUENCE [LARGE SCALE GENOMIC DNA]</scope>
    <source>
        <strain evidence="3 4">NCTC11190</strain>
    </source>
</reference>
<organism evidence="3 4">
    <name type="scientific">Rikenella microfusus</name>
    <dbReference type="NCBI Taxonomy" id="28139"/>
    <lineage>
        <taxon>Bacteria</taxon>
        <taxon>Pseudomonadati</taxon>
        <taxon>Bacteroidota</taxon>
        <taxon>Bacteroidia</taxon>
        <taxon>Bacteroidales</taxon>
        <taxon>Rikenellaceae</taxon>
        <taxon>Rikenella</taxon>
    </lineage>
</organism>
<dbReference type="EMBL" id="UGVL01000001">
    <property type="protein sequence ID" value="SUE33145.1"/>
    <property type="molecule type" value="Genomic_DNA"/>
</dbReference>
<dbReference type="OrthoDB" id="597977at2"/>
<dbReference type="AlphaFoldDB" id="A0A379MNL8"/>